<accession>A0A8J2YCS6</accession>
<protein>
    <recommendedName>
        <fullName evidence="3">DUF4145 domain-containing protein</fullName>
    </recommendedName>
</protein>
<dbReference type="Gene3D" id="3.90.1570.30">
    <property type="match status" value="1"/>
</dbReference>
<reference evidence="1" key="1">
    <citation type="journal article" date="2014" name="Int. J. Syst. Evol. Microbiol.">
        <title>Complete genome sequence of Corynebacterium casei LMG S-19264T (=DSM 44701T), isolated from a smear-ripened cheese.</title>
        <authorList>
            <consortium name="US DOE Joint Genome Institute (JGI-PGF)"/>
            <person name="Walter F."/>
            <person name="Albersmeier A."/>
            <person name="Kalinowski J."/>
            <person name="Ruckert C."/>
        </authorList>
    </citation>
    <scope>NUCLEOTIDE SEQUENCE</scope>
    <source>
        <strain evidence="1">CGMCC 1.15179</strain>
    </source>
</reference>
<evidence type="ECO:0000313" key="1">
    <source>
        <dbReference type="EMBL" id="GGE18523.1"/>
    </source>
</evidence>
<comment type="caution">
    <text evidence="1">The sequence shown here is derived from an EMBL/GenBank/DDBJ whole genome shotgun (WGS) entry which is preliminary data.</text>
</comment>
<dbReference type="EMBL" id="BMHQ01000006">
    <property type="protein sequence ID" value="GGE18523.1"/>
    <property type="molecule type" value="Genomic_DNA"/>
</dbReference>
<dbReference type="AlphaFoldDB" id="A0A8J2YCS6"/>
<dbReference type="Proteomes" id="UP000625210">
    <property type="component" value="Unassembled WGS sequence"/>
</dbReference>
<name>A0A8J2YCS6_9BACL</name>
<evidence type="ECO:0000313" key="2">
    <source>
        <dbReference type="Proteomes" id="UP000625210"/>
    </source>
</evidence>
<evidence type="ECO:0008006" key="3">
    <source>
        <dbReference type="Google" id="ProtNLM"/>
    </source>
</evidence>
<gene>
    <name evidence="1" type="ORF">GCM10011571_20530</name>
</gene>
<organism evidence="1 2">
    <name type="scientific">Marinithermofilum abyssi</name>
    <dbReference type="NCBI Taxonomy" id="1571185"/>
    <lineage>
        <taxon>Bacteria</taxon>
        <taxon>Bacillati</taxon>
        <taxon>Bacillota</taxon>
        <taxon>Bacilli</taxon>
        <taxon>Bacillales</taxon>
        <taxon>Thermoactinomycetaceae</taxon>
        <taxon>Marinithermofilum</taxon>
    </lineage>
</organism>
<proteinExistence type="predicted"/>
<keyword evidence="2" id="KW-1185">Reference proteome</keyword>
<reference evidence="1" key="2">
    <citation type="submission" date="2020-09" db="EMBL/GenBank/DDBJ databases">
        <authorList>
            <person name="Sun Q."/>
            <person name="Zhou Y."/>
        </authorList>
    </citation>
    <scope>NUCLEOTIDE SEQUENCE</scope>
    <source>
        <strain evidence="1">CGMCC 1.15179</strain>
    </source>
</reference>
<sequence length="319" mass="36580">MARIIYAEEKLEKPEPSDQYERLKSLRYRGELPQEVIGMFHSLRKKGNKAVHDFVGTFEEAAAQLKIAYKLGVWFMQTYGDWEFEPVGYQEPEPVPQPDEIRRELEKKFQREQEKLERKWEDELERIREEYRTQHYILERRRQARSAANSLDLTEEETRRIIDSQLKQAGWEADSRHLRFASGARPEKGKNLAIAEWPTAHGSADYALFAGLKLVGLVEAKKMSKDIPSDLEHEEVCPFYRAQILGGDHRPLGGLPGTLRVCHQWPGLFQTDRREVRYLVPGPAPSEQSGACLARLVFSGRPAGEVGAGRRTSAIPVGR</sequence>